<evidence type="ECO:0008006" key="3">
    <source>
        <dbReference type="Google" id="ProtNLM"/>
    </source>
</evidence>
<gene>
    <name evidence="1" type="ORF">NE398_02355</name>
</gene>
<evidence type="ECO:0000313" key="1">
    <source>
        <dbReference type="EMBL" id="MDC4239013.1"/>
    </source>
</evidence>
<protein>
    <recommendedName>
        <fullName evidence="3">DUF4139 domain-containing protein</fullName>
    </recommendedName>
</protein>
<reference evidence="1" key="1">
    <citation type="submission" date="2022-05" db="EMBL/GenBank/DDBJ databases">
        <title>Draft genome sequence of Clostridium tertium strain CP3 isolated from Peru.</title>
        <authorList>
            <person name="Hurtado R."/>
            <person name="Lima L."/>
            <person name="Sousa T."/>
            <person name="Jaiswal A.K."/>
            <person name="Tiwari S."/>
            <person name="Maturrano L."/>
            <person name="Brenig B."/>
            <person name="Azevedo V."/>
        </authorList>
    </citation>
    <scope>NUCLEOTIDE SEQUENCE</scope>
    <source>
        <strain evidence="1">CP3</strain>
    </source>
</reference>
<comment type="caution">
    <text evidence="1">The sequence shown here is derived from an EMBL/GenBank/DDBJ whole genome shotgun (WGS) entry which is preliminary data.</text>
</comment>
<dbReference type="PANTHER" id="PTHR38075:SF1">
    <property type="entry name" value="DUF4139 DOMAIN-CONTAINING PROTEIN"/>
    <property type="match status" value="1"/>
</dbReference>
<sequence length="380" mass="43424">MYGKSTSAQTTSLSLTVYNNIALINETRDLPRYKSDSNPYISIEYFDISNYIDETSVIITGMDDFIMVFNYLCCNDKNSNLSPCSTCENLIPNSILIKGNSIDSKEIKTYYLTDNIRWSSSYTIILDEKTLEIHCWFNLINKSGIDYNNATLKVIAGDVNLAYKNLYISNAPIQATKLESSTPIADIGIADYYIYTVPDKYNFLNNTLKRIKSFYKNGIVYNKLYDFGYDSINANIIIKFQNTAENNLGIPLPSGNINSFTRFDGNLEFVGGSSIKDIPKDREVSYIIGKAFDVTSQRKIIAYQKYADYILKEVQYIVTNTKNETIHIKICEPIYAPWEMTFATDRYETDKNGNPCFQTTIESNSKKEIMLSYKYDVKSN</sequence>
<name>A0A9X3XGY6_9CLOT</name>
<dbReference type="RefSeq" id="WP_272470037.1">
    <property type="nucleotide sequence ID" value="NZ_JAMRYU010000001.1"/>
</dbReference>
<dbReference type="EMBL" id="JAMRYU010000001">
    <property type="protein sequence ID" value="MDC4239013.1"/>
    <property type="molecule type" value="Genomic_DNA"/>
</dbReference>
<proteinExistence type="predicted"/>
<evidence type="ECO:0000313" key="2">
    <source>
        <dbReference type="Proteomes" id="UP001141183"/>
    </source>
</evidence>
<dbReference type="PANTHER" id="PTHR38075">
    <property type="entry name" value="DUF4139 DOMAIN-CONTAINING PROTEIN"/>
    <property type="match status" value="1"/>
</dbReference>
<dbReference type="Proteomes" id="UP001141183">
    <property type="component" value="Unassembled WGS sequence"/>
</dbReference>
<dbReference type="AlphaFoldDB" id="A0A9X3XGY6"/>
<organism evidence="1 2">
    <name type="scientific">Clostridium tertium</name>
    <dbReference type="NCBI Taxonomy" id="1559"/>
    <lineage>
        <taxon>Bacteria</taxon>
        <taxon>Bacillati</taxon>
        <taxon>Bacillota</taxon>
        <taxon>Clostridia</taxon>
        <taxon>Eubacteriales</taxon>
        <taxon>Clostridiaceae</taxon>
        <taxon>Clostridium</taxon>
    </lineage>
</organism>
<accession>A0A9X3XGY6</accession>
<keyword evidence="2" id="KW-1185">Reference proteome</keyword>